<dbReference type="InterPro" id="IPR001647">
    <property type="entry name" value="HTH_TetR"/>
</dbReference>
<dbReference type="OrthoDB" id="3627020at2"/>
<dbReference type="SUPFAM" id="SSF46689">
    <property type="entry name" value="Homeodomain-like"/>
    <property type="match status" value="1"/>
</dbReference>
<dbReference type="InterPro" id="IPR050109">
    <property type="entry name" value="HTH-type_TetR-like_transc_reg"/>
</dbReference>
<dbReference type="EMBL" id="NKYE01000007">
    <property type="protein sequence ID" value="OZM72604.1"/>
    <property type="molecule type" value="Genomic_DNA"/>
</dbReference>
<keyword evidence="1 2" id="KW-0238">DNA-binding</keyword>
<dbReference type="Pfam" id="PF00440">
    <property type="entry name" value="TetR_N"/>
    <property type="match status" value="1"/>
</dbReference>
<evidence type="ECO:0000256" key="2">
    <source>
        <dbReference type="PROSITE-ProRule" id="PRU00335"/>
    </source>
</evidence>
<evidence type="ECO:0000313" key="4">
    <source>
        <dbReference type="EMBL" id="OZM72604.1"/>
    </source>
</evidence>
<sequence length="217" mass="24173">MITEDEAPGDEETAETRPTSERLIAEGLRLFAERGFRATTVGEIEAAAGLQPRRGALYRHFPTKDALLEAAVRRHLEAVRDGRDRFVELPVGDVRSEALALGRFMLDELAAERLIIDILEREGDRIAALRDLFRERVSDGAYLAMAELLRRWSGPHLRPGVDLEATAVLTLGSLVNFYRSTVTLGARPLRIDVERMLSAWSEYIAALVDGLCHRPGP</sequence>
<comment type="caution">
    <text evidence="4">The sequence shown here is derived from an EMBL/GenBank/DDBJ whole genome shotgun (WGS) entry which is preliminary data.</text>
</comment>
<dbReference type="GO" id="GO:0000976">
    <property type="term" value="F:transcription cis-regulatory region binding"/>
    <property type="evidence" value="ECO:0007669"/>
    <property type="project" value="TreeGrafter"/>
</dbReference>
<dbReference type="InterPro" id="IPR009057">
    <property type="entry name" value="Homeodomain-like_sf"/>
</dbReference>
<dbReference type="PANTHER" id="PTHR30055:SF226">
    <property type="entry name" value="HTH-TYPE TRANSCRIPTIONAL REGULATOR PKSA"/>
    <property type="match status" value="1"/>
</dbReference>
<gene>
    <name evidence="4" type="ORF">CFN78_13245</name>
</gene>
<reference evidence="4 5" key="1">
    <citation type="submission" date="2017-07" db="EMBL/GenBank/DDBJ databases">
        <title>Amycolatopsis antarcticus sp. nov., isolated from the surface of an Antarcticus brown macroalga.</title>
        <authorList>
            <person name="Wang J."/>
            <person name="Leiva S."/>
            <person name="Huang J."/>
            <person name="Huang Y."/>
        </authorList>
    </citation>
    <scope>NUCLEOTIDE SEQUENCE [LARGE SCALE GENOMIC DNA]</scope>
    <source>
        <strain evidence="4 5">AU-G6</strain>
    </source>
</reference>
<proteinExistence type="predicted"/>
<dbReference type="GO" id="GO:0003700">
    <property type="term" value="F:DNA-binding transcription factor activity"/>
    <property type="evidence" value="ECO:0007669"/>
    <property type="project" value="TreeGrafter"/>
</dbReference>
<dbReference type="AlphaFoldDB" id="A0A263D2A6"/>
<name>A0A263D2A6_9PSEU</name>
<dbReference type="RefSeq" id="WP_094863081.1">
    <property type="nucleotide sequence ID" value="NZ_NKYE01000007.1"/>
</dbReference>
<organism evidence="4 5">
    <name type="scientific">Amycolatopsis antarctica</name>
    <dbReference type="NCBI Taxonomy" id="1854586"/>
    <lineage>
        <taxon>Bacteria</taxon>
        <taxon>Bacillati</taxon>
        <taxon>Actinomycetota</taxon>
        <taxon>Actinomycetes</taxon>
        <taxon>Pseudonocardiales</taxon>
        <taxon>Pseudonocardiaceae</taxon>
        <taxon>Amycolatopsis</taxon>
    </lineage>
</organism>
<dbReference type="PANTHER" id="PTHR30055">
    <property type="entry name" value="HTH-TYPE TRANSCRIPTIONAL REGULATOR RUTR"/>
    <property type="match status" value="1"/>
</dbReference>
<evidence type="ECO:0000313" key="5">
    <source>
        <dbReference type="Proteomes" id="UP000242444"/>
    </source>
</evidence>
<dbReference type="PROSITE" id="PS50977">
    <property type="entry name" value="HTH_TETR_2"/>
    <property type="match status" value="1"/>
</dbReference>
<feature type="domain" description="HTH tetR-type" evidence="3">
    <location>
        <begin position="17"/>
        <end position="79"/>
    </location>
</feature>
<dbReference type="InParanoid" id="A0A263D2A6"/>
<evidence type="ECO:0000259" key="3">
    <source>
        <dbReference type="PROSITE" id="PS50977"/>
    </source>
</evidence>
<protein>
    <recommendedName>
        <fullName evidence="3">HTH tetR-type domain-containing protein</fullName>
    </recommendedName>
</protein>
<feature type="DNA-binding region" description="H-T-H motif" evidence="2">
    <location>
        <begin position="42"/>
        <end position="61"/>
    </location>
</feature>
<evidence type="ECO:0000256" key="1">
    <source>
        <dbReference type="ARBA" id="ARBA00023125"/>
    </source>
</evidence>
<dbReference type="Proteomes" id="UP000242444">
    <property type="component" value="Unassembled WGS sequence"/>
</dbReference>
<accession>A0A263D2A6</accession>
<dbReference type="Gene3D" id="1.10.357.10">
    <property type="entry name" value="Tetracycline Repressor, domain 2"/>
    <property type="match status" value="1"/>
</dbReference>
<keyword evidence="5" id="KW-1185">Reference proteome</keyword>